<dbReference type="GO" id="GO:0046872">
    <property type="term" value="F:metal ion binding"/>
    <property type="evidence" value="ECO:0007669"/>
    <property type="project" value="UniProtKB-KW"/>
</dbReference>
<keyword evidence="6" id="KW-0968">Cytoplasmic vesicle</keyword>
<evidence type="ECO:0000256" key="5">
    <source>
        <dbReference type="ARBA" id="ARBA00025471"/>
    </source>
</evidence>
<proteinExistence type="inferred from homology"/>
<dbReference type="EMBL" id="JACBKZ010000009">
    <property type="protein sequence ID" value="KAF5941927.1"/>
    <property type="molecule type" value="Genomic_DNA"/>
</dbReference>
<keyword evidence="7" id="KW-0812">Transmembrane</keyword>
<dbReference type="PANTHER" id="PTHR11141:SF0">
    <property type="entry name" value="PROTEIN TRANSPORT PROTEIN SEC23"/>
    <property type="match status" value="1"/>
</dbReference>
<dbReference type="Gene3D" id="3.40.20.10">
    <property type="entry name" value="Severin"/>
    <property type="match status" value="1"/>
</dbReference>
<comment type="caution">
    <text evidence="9">The sequence shown here is derived from an EMBL/GenBank/DDBJ whole genome shotgun (WGS) entry which is preliminary data.</text>
</comment>
<keyword evidence="6" id="KW-0862">Zinc</keyword>
<keyword evidence="7" id="KW-1133">Transmembrane helix</keyword>
<dbReference type="PANTHER" id="PTHR11141">
    <property type="entry name" value="PROTEIN TRANSPORT PROTEIN SEC23"/>
    <property type="match status" value="1"/>
</dbReference>
<gene>
    <name evidence="9" type="ORF">HYC85_019569</name>
</gene>
<dbReference type="GO" id="GO:0015031">
    <property type="term" value="P:protein transport"/>
    <property type="evidence" value="ECO:0007669"/>
    <property type="project" value="UniProtKB-KW"/>
</dbReference>
<evidence type="ECO:0000256" key="7">
    <source>
        <dbReference type="SAM" id="Phobius"/>
    </source>
</evidence>
<dbReference type="InterPro" id="IPR037364">
    <property type="entry name" value="Sec23"/>
</dbReference>
<keyword evidence="6 7" id="KW-0472">Membrane</keyword>
<dbReference type="GO" id="GO:0090110">
    <property type="term" value="P:COPII-coated vesicle cargo loading"/>
    <property type="evidence" value="ECO:0007669"/>
    <property type="project" value="TreeGrafter"/>
</dbReference>
<dbReference type="InterPro" id="IPR036180">
    <property type="entry name" value="Gelsolin-like_dom_sf"/>
</dbReference>
<dbReference type="SUPFAM" id="SSF82754">
    <property type="entry name" value="C-terminal, gelsolin-like domain of Sec23/24"/>
    <property type="match status" value="1"/>
</dbReference>
<evidence type="ECO:0000313" key="10">
    <source>
        <dbReference type="Proteomes" id="UP000593564"/>
    </source>
</evidence>
<keyword evidence="6" id="KW-0479">Metal-binding</keyword>
<keyword evidence="6" id="KW-0931">ER-Golgi transport</keyword>
<reference evidence="9 10" key="2">
    <citation type="submission" date="2020-07" db="EMBL/GenBank/DDBJ databases">
        <title>Genome assembly of wild tea tree DASZ reveals pedigree and selection history of tea varieties.</title>
        <authorList>
            <person name="Zhang W."/>
        </authorList>
    </citation>
    <scope>NUCLEOTIDE SEQUENCE [LARGE SCALE GENOMIC DNA]</scope>
    <source>
        <strain evidence="10">cv. G240</strain>
        <tissue evidence="9">Leaf</tissue>
    </source>
</reference>
<comment type="similarity">
    <text evidence="2 6">Belongs to the SEC23/SEC24 family. SEC23 subfamily.</text>
</comment>
<dbReference type="InterPro" id="IPR007123">
    <property type="entry name" value="Gelsolin-like_dom"/>
</dbReference>
<evidence type="ECO:0000259" key="8">
    <source>
        <dbReference type="Pfam" id="PF00626"/>
    </source>
</evidence>
<name>A0A7J7GN54_CAMSI</name>
<feature type="transmembrane region" description="Helical" evidence="7">
    <location>
        <begin position="104"/>
        <end position="124"/>
    </location>
</feature>
<evidence type="ECO:0000313" key="9">
    <source>
        <dbReference type="EMBL" id="KAF5941927.1"/>
    </source>
</evidence>
<comment type="function">
    <text evidence="5 6">Component of the coat protein complex II (COPII) which promotes the formation of transport vesicles from the endoplasmic reticulum (ER). The coat has two main functions, the physical deformation of the endoplasmic reticulum membrane into vesicles and the selection of cargo molecules.</text>
</comment>
<keyword evidence="6" id="KW-0963">Cytoplasm</keyword>
<keyword evidence="10" id="KW-1185">Reference proteome</keyword>
<dbReference type="GO" id="GO:0005096">
    <property type="term" value="F:GTPase activator activity"/>
    <property type="evidence" value="ECO:0007669"/>
    <property type="project" value="TreeGrafter"/>
</dbReference>
<sequence>MQQMLPVMIQPSLISYSFNSFPTPALLDVASISVDRILLLDSYFNVVFHGMKIALWRSMGYQNQAEHQAFAELLRDPHDDAQMIIRERFPVPRLVICDQHGSQVIIVALTSDLSLFTIIMIYFMHLHVYMSEISIIYLGI</sequence>
<protein>
    <recommendedName>
        <fullName evidence="3 6">Protein transport protein SEC23</fullName>
    </recommendedName>
</protein>
<keyword evidence="6" id="KW-0813">Transport</keyword>
<dbReference type="InterPro" id="IPR029006">
    <property type="entry name" value="ADF-H/Gelsolin-like_dom_sf"/>
</dbReference>
<dbReference type="Pfam" id="PF00626">
    <property type="entry name" value="Gelsolin"/>
    <property type="match status" value="1"/>
</dbReference>
<accession>A0A7J7GN54</accession>
<dbReference type="GO" id="GO:0070971">
    <property type="term" value="C:endoplasmic reticulum exit site"/>
    <property type="evidence" value="ECO:0007669"/>
    <property type="project" value="TreeGrafter"/>
</dbReference>
<dbReference type="GO" id="GO:0000139">
    <property type="term" value="C:Golgi membrane"/>
    <property type="evidence" value="ECO:0007669"/>
    <property type="project" value="UniProtKB-SubCell"/>
</dbReference>
<evidence type="ECO:0000256" key="2">
    <source>
        <dbReference type="ARBA" id="ARBA00009210"/>
    </source>
</evidence>
<evidence type="ECO:0000256" key="6">
    <source>
        <dbReference type="RuleBase" id="RU365030"/>
    </source>
</evidence>
<dbReference type="AlphaFoldDB" id="A0A7J7GN54"/>
<evidence type="ECO:0000256" key="3">
    <source>
        <dbReference type="ARBA" id="ARBA00021212"/>
    </source>
</evidence>
<organism evidence="9 10">
    <name type="scientific">Camellia sinensis</name>
    <name type="common">Tea plant</name>
    <name type="synonym">Thea sinensis</name>
    <dbReference type="NCBI Taxonomy" id="4442"/>
    <lineage>
        <taxon>Eukaryota</taxon>
        <taxon>Viridiplantae</taxon>
        <taxon>Streptophyta</taxon>
        <taxon>Embryophyta</taxon>
        <taxon>Tracheophyta</taxon>
        <taxon>Spermatophyta</taxon>
        <taxon>Magnoliopsida</taxon>
        <taxon>eudicotyledons</taxon>
        <taxon>Gunneridae</taxon>
        <taxon>Pentapetalae</taxon>
        <taxon>asterids</taxon>
        <taxon>Ericales</taxon>
        <taxon>Theaceae</taxon>
        <taxon>Camellia</taxon>
    </lineage>
</organism>
<keyword evidence="6" id="KW-0256">Endoplasmic reticulum</keyword>
<dbReference type="GO" id="GO:0030127">
    <property type="term" value="C:COPII vesicle coat"/>
    <property type="evidence" value="ECO:0007669"/>
    <property type="project" value="TreeGrafter"/>
</dbReference>
<comment type="subcellular location">
    <subcellularLocation>
        <location evidence="6">Cytoplasmic vesicle</location>
        <location evidence="6">COPII-coated vesicle membrane</location>
        <topology evidence="6">Peripheral membrane protein</topology>
        <orientation evidence="6">Cytoplasmic side</orientation>
    </subcellularLocation>
    <subcellularLocation>
        <location evidence="6">Endoplasmic reticulum membrane</location>
        <topology evidence="6">Peripheral membrane protein</topology>
        <orientation evidence="6">Cytoplasmic side</orientation>
    </subcellularLocation>
    <subcellularLocation>
        <location evidence="1">Golgi apparatus membrane</location>
        <topology evidence="1">Peripheral membrane protein</topology>
        <orientation evidence="1">Cytoplasmic side</orientation>
    </subcellularLocation>
</comment>
<dbReference type="Proteomes" id="UP000593564">
    <property type="component" value="Unassembled WGS sequence"/>
</dbReference>
<keyword evidence="6" id="KW-0653">Protein transport</keyword>
<dbReference type="GO" id="GO:0005789">
    <property type="term" value="C:endoplasmic reticulum membrane"/>
    <property type="evidence" value="ECO:0007669"/>
    <property type="project" value="UniProtKB-SubCell"/>
</dbReference>
<feature type="domain" description="Gelsolin-like" evidence="8">
    <location>
        <begin position="22"/>
        <end position="103"/>
    </location>
</feature>
<evidence type="ECO:0000256" key="1">
    <source>
        <dbReference type="ARBA" id="ARBA00004255"/>
    </source>
</evidence>
<evidence type="ECO:0000256" key="4">
    <source>
        <dbReference type="ARBA" id="ARBA00023034"/>
    </source>
</evidence>
<keyword evidence="4" id="KW-0333">Golgi apparatus</keyword>
<dbReference type="FunFam" id="3.40.20.10:FF:000041">
    <property type="entry name" value="Protein transport protein SEC23"/>
    <property type="match status" value="1"/>
</dbReference>
<reference evidence="10" key="1">
    <citation type="journal article" date="2020" name="Nat. Commun.">
        <title>Genome assembly of wild tea tree DASZ reveals pedigree and selection history of tea varieties.</title>
        <authorList>
            <person name="Zhang W."/>
            <person name="Zhang Y."/>
            <person name="Qiu H."/>
            <person name="Guo Y."/>
            <person name="Wan H."/>
            <person name="Zhang X."/>
            <person name="Scossa F."/>
            <person name="Alseekh S."/>
            <person name="Zhang Q."/>
            <person name="Wang P."/>
            <person name="Xu L."/>
            <person name="Schmidt M.H."/>
            <person name="Jia X."/>
            <person name="Li D."/>
            <person name="Zhu A."/>
            <person name="Guo F."/>
            <person name="Chen W."/>
            <person name="Ni D."/>
            <person name="Usadel B."/>
            <person name="Fernie A.R."/>
            <person name="Wen W."/>
        </authorList>
    </citation>
    <scope>NUCLEOTIDE SEQUENCE [LARGE SCALE GENOMIC DNA]</scope>
    <source>
        <strain evidence="10">cv. G240</strain>
    </source>
</reference>